<evidence type="ECO:0000256" key="2">
    <source>
        <dbReference type="ARBA" id="ARBA00007639"/>
    </source>
</evidence>
<dbReference type="EMBL" id="LWAE01000001">
    <property type="protein sequence ID" value="KZL93357.1"/>
    <property type="molecule type" value="Genomic_DNA"/>
</dbReference>
<keyword evidence="4" id="KW-0812">Transmembrane</keyword>
<dbReference type="AlphaFoldDB" id="A0A162U2I1"/>
<comment type="subcellular location">
    <subcellularLocation>
        <location evidence="1">Cell envelope</location>
    </subcellularLocation>
</comment>
<comment type="similarity">
    <text evidence="2">Belongs to the bacterial solute-binding protein 2 family.</text>
</comment>
<dbReference type="InterPro" id="IPR025997">
    <property type="entry name" value="SBP_2_dom"/>
</dbReference>
<evidence type="ECO:0000313" key="7">
    <source>
        <dbReference type="Proteomes" id="UP000076603"/>
    </source>
</evidence>
<dbReference type="GO" id="GO:0030313">
    <property type="term" value="C:cell envelope"/>
    <property type="evidence" value="ECO:0007669"/>
    <property type="project" value="UniProtKB-SubCell"/>
</dbReference>
<dbReference type="STRING" id="1121326.CLMAG_03810"/>
<comment type="caution">
    <text evidence="6">The sequence shown here is derived from an EMBL/GenBank/DDBJ whole genome shotgun (WGS) entry which is preliminary data.</text>
</comment>
<dbReference type="InterPro" id="IPR028082">
    <property type="entry name" value="Peripla_BP_I"/>
</dbReference>
<keyword evidence="4" id="KW-1133">Transmembrane helix</keyword>
<organism evidence="6 7">
    <name type="scientific">Clostridium magnum DSM 2767</name>
    <dbReference type="NCBI Taxonomy" id="1121326"/>
    <lineage>
        <taxon>Bacteria</taxon>
        <taxon>Bacillati</taxon>
        <taxon>Bacillota</taxon>
        <taxon>Clostridia</taxon>
        <taxon>Eubacteriales</taxon>
        <taxon>Clostridiaceae</taxon>
        <taxon>Clostridium</taxon>
    </lineage>
</organism>
<evidence type="ECO:0000256" key="3">
    <source>
        <dbReference type="ARBA" id="ARBA00022729"/>
    </source>
</evidence>
<feature type="domain" description="Periplasmic binding protein" evidence="5">
    <location>
        <begin position="43"/>
        <end position="298"/>
    </location>
</feature>
<dbReference type="PANTHER" id="PTHR46847">
    <property type="entry name" value="D-ALLOSE-BINDING PERIPLASMIC PROTEIN-RELATED"/>
    <property type="match status" value="1"/>
</dbReference>
<evidence type="ECO:0000256" key="4">
    <source>
        <dbReference type="SAM" id="Phobius"/>
    </source>
</evidence>
<dbReference type="Pfam" id="PF13407">
    <property type="entry name" value="Peripla_BP_4"/>
    <property type="match status" value="1"/>
</dbReference>
<dbReference type="Gene3D" id="3.40.50.2300">
    <property type="match status" value="2"/>
</dbReference>
<accession>A0A162U2I1</accession>
<dbReference type="SUPFAM" id="SSF53822">
    <property type="entry name" value="Periplasmic binding protein-like I"/>
    <property type="match status" value="1"/>
</dbReference>
<evidence type="ECO:0000259" key="5">
    <source>
        <dbReference type="Pfam" id="PF13407"/>
    </source>
</evidence>
<dbReference type="RefSeq" id="WP_082831762.1">
    <property type="nucleotide sequence ID" value="NZ_FQXL01000015.1"/>
</dbReference>
<proteinExistence type="inferred from homology"/>
<keyword evidence="7" id="KW-1185">Reference proteome</keyword>
<dbReference type="OrthoDB" id="9769193at2"/>
<feature type="transmembrane region" description="Helical" evidence="4">
    <location>
        <begin position="12"/>
        <end position="28"/>
    </location>
</feature>
<sequence>MIIGFKSKRVMAASILIIFTIVIIFITIKTDMKKRSDGIEFVIGMSQANLSEPWRISMNKEIMNEAKKYKNIKIVYRDAGGDTDKQKKDIDELLSSGIDLLIVSINDSQQLTPVVSRAYKSIPVIVLDRAVEGYDYTLYIGTDNESIGRQAGTLVADLIGKKEGNVIEVQGVLDSPPVIGRSKGFRDIIKEHKNIKISRTIISEWQRDEAEDKIKEVLKEDKNIDVIFAHSDYMALGAYRAANSLGIKYIKIVGVDGLDGEDGGLDLVSRGVLQGTFTSPTGGKEAVNYAIDILNKKKGIPKKIILSSDRITASNVGAYLNNWVK</sequence>
<gene>
    <name evidence="6" type="primary">ytfQ_1</name>
    <name evidence="6" type="ORF">CLMAG_03810</name>
</gene>
<reference evidence="6 7" key="1">
    <citation type="submission" date="2016-04" db="EMBL/GenBank/DDBJ databases">
        <title>Genome sequence of Clostridium magnum DSM 2767.</title>
        <authorList>
            <person name="Poehlein A."/>
            <person name="Uhlig R."/>
            <person name="Fischer R."/>
            <person name="Bahl H."/>
            <person name="Daniel R."/>
        </authorList>
    </citation>
    <scope>NUCLEOTIDE SEQUENCE [LARGE SCALE GENOMIC DNA]</scope>
    <source>
        <strain evidence="6 7">DSM 2767</strain>
    </source>
</reference>
<name>A0A162U2I1_9CLOT</name>
<protein>
    <submittedName>
        <fullName evidence="6">ABC transporter periplasmic-binding protein YtfQ</fullName>
    </submittedName>
</protein>
<evidence type="ECO:0000256" key="1">
    <source>
        <dbReference type="ARBA" id="ARBA00004196"/>
    </source>
</evidence>
<keyword evidence="3" id="KW-0732">Signal</keyword>
<dbReference type="PANTHER" id="PTHR46847:SF3">
    <property type="entry name" value="GALACTOFURANOSE-BINDING PROTEIN YTFQ"/>
    <property type="match status" value="1"/>
</dbReference>
<dbReference type="GO" id="GO:0030246">
    <property type="term" value="F:carbohydrate binding"/>
    <property type="evidence" value="ECO:0007669"/>
    <property type="project" value="UniProtKB-ARBA"/>
</dbReference>
<dbReference type="CDD" id="cd06308">
    <property type="entry name" value="PBP1_sensor_kinase-like"/>
    <property type="match status" value="1"/>
</dbReference>
<dbReference type="PATRIC" id="fig|1121326.3.peg.358"/>
<dbReference type="Proteomes" id="UP000076603">
    <property type="component" value="Unassembled WGS sequence"/>
</dbReference>
<keyword evidence="4" id="KW-0472">Membrane</keyword>
<evidence type="ECO:0000313" key="6">
    <source>
        <dbReference type="EMBL" id="KZL93357.1"/>
    </source>
</evidence>